<reference evidence="2 3" key="1">
    <citation type="submission" date="2014-11" db="EMBL/GenBank/DDBJ databases">
        <authorList>
            <person name="Urmite Genomes Urmite Genomes"/>
        </authorList>
    </citation>
    <scope>NUCLEOTIDE SEQUENCE [LARGE SCALE GENOMIC DNA]</scope>
    <source>
        <strain evidence="2 3">Oc5</strain>
    </source>
</reference>
<evidence type="ECO:0000313" key="3">
    <source>
        <dbReference type="Proteomes" id="UP000040453"/>
    </source>
</evidence>
<dbReference type="STRING" id="545501.BN997_02980"/>
<dbReference type="EMBL" id="CDGG01000001">
    <property type="protein sequence ID" value="CEI83090.1"/>
    <property type="molecule type" value="Genomic_DNA"/>
</dbReference>
<sequence>MKTYLFTAAWGVIVWGAATLFFRIFGEAVLFPPGTDAFMYSSGALLVGTAILLTLVIYLYTLFDKKEYAAIRFGIVGTMIGLLLDSFVFSNYQMIFPDLHETQVIAFSSWMTFAYALYLVIPFLFQQKARQKQVVRGK</sequence>
<feature type="transmembrane region" description="Helical" evidence="1">
    <location>
        <begin position="73"/>
        <end position="92"/>
    </location>
</feature>
<gene>
    <name evidence="2" type="ORF">BN997_02980</name>
</gene>
<feature type="transmembrane region" description="Helical" evidence="1">
    <location>
        <begin position="37"/>
        <end position="61"/>
    </location>
</feature>
<keyword evidence="3" id="KW-1185">Reference proteome</keyword>
<feature type="transmembrane region" description="Helical" evidence="1">
    <location>
        <begin position="104"/>
        <end position="125"/>
    </location>
</feature>
<protein>
    <recommendedName>
        <fullName evidence="4">DUF5367 family protein</fullName>
    </recommendedName>
</protein>
<organism evidence="2 3">
    <name type="scientific">Oceanobacillus oncorhynchi</name>
    <dbReference type="NCBI Taxonomy" id="545501"/>
    <lineage>
        <taxon>Bacteria</taxon>
        <taxon>Bacillati</taxon>
        <taxon>Bacillota</taxon>
        <taxon>Bacilli</taxon>
        <taxon>Bacillales</taxon>
        <taxon>Bacillaceae</taxon>
        <taxon>Oceanobacillus</taxon>
    </lineage>
</organism>
<dbReference type="AlphaFoldDB" id="A0A0A1MCJ8"/>
<keyword evidence="1" id="KW-1133">Transmembrane helix</keyword>
<name>A0A0A1MCJ8_9BACI</name>
<evidence type="ECO:0008006" key="4">
    <source>
        <dbReference type="Google" id="ProtNLM"/>
    </source>
</evidence>
<dbReference type="InterPro" id="IPR020509">
    <property type="entry name" value="Uncharacterised_YnzE"/>
</dbReference>
<evidence type="ECO:0000256" key="1">
    <source>
        <dbReference type="SAM" id="Phobius"/>
    </source>
</evidence>
<accession>A0A0A1MCJ8</accession>
<dbReference type="Pfam" id="PF17329">
    <property type="entry name" value="DUF5367"/>
    <property type="match status" value="1"/>
</dbReference>
<keyword evidence="1" id="KW-0472">Membrane</keyword>
<proteinExistence type="predicted"/>
<dbReference type="RefSeq" id="WP_042533296.1">
    <property type="nucleotide sequence ID" value="NZ_CAXOIH010000023.1"/>
</dbReference>
<evidence type="ECO:0000313" key="2">
    <source>
        <dbReference type="EMBL" id="CEI83090.1"/>
    </source>
</evidence>
<keyword evidence="1" id="KW-0812">Transmembrane</keyword>
<dbReference type="OrthoDB" id="2679428at2"/>
<dbReference type="Proteomes" id="UP000040453">
    <property type="component" value="Unassembled WGS sequence"/>
</dbReference>
<feature type="transmembrane region" description="Helical" evidence="1">
    <location>
        <begin position="7"/>
        <end position="25"/>
    </location>
</feature>